<dbReference type="InterPro" id="IPR011098">
    <property type="entry name" value="G5_dom"/>
</dbReference>
<reference evidence="5 6" key="1">
    <citation type="submission" date="2018-09" db="EMBL/GenBank/DDBJ databases">
        <title>Paenibacillus aracenensis nov. sp. isolated from a cave in southern Spain.</title>
        <authorList>
            <person name="Jurado V."/>
            <person name="Gutierrez-Patricio S."/>
            <person name="Gonzalez-Pimentel J.L."/>
            <person name="Miller A.Z."/>
            <person name="Laiz L."/>
            <person name="Saiz-Jimenez C."/>
        </authorList>
    </citation>
    <scope>NUCLEOTIDE SEQUENCE [LARGE SCALE GENOMIC DNA]</scope>
    <source>
        <strain evidence="5 6">DSM 22867</strain>
    </source>
</reference>
<protein>
    <submittedName>
        <fullName evidence="5">LysM peptidoglycan-binding domain-containing protein</fullName>
    </submittedName>
</protein>
<keyword evidence="2" id="KW-0472">Membrane</keyword>
<sequence>MTGFRDMSRMKKVWERSVQYFRNMRSKDLNGKTEQEAANVIVSTSLWRKKSTLWIGGAAVLVTVAGVIGYQQYTKYVESNTFEFYHVYMNGEVIGTVGAPDEVDSLIAAETEELKKANPDINMVLDTGEITYEADKGFKAVPETEATLAKLEGKFTSHAVGVEVKIDGKLIGVVKDQATADSILKRVQSKFAPELAAAAKSTTTVSTLSYSEDGKVQASADEKAAAELTEPGRVVTEVSFVEEVQVSSVDVAPTEIAEGEDVYKKIVEGSTKPTKYVVQAGDCIGCIAQKFDISPQVIYENNPWIEDDKITIGDELDLTVLMPELTVRTVENVVELESIAAPVEVRKNDKMRVGESKVIKEGVEGTQRLTYRVEKENGYVVTEELTNKEVIVEPITEIVEKGTMVVLGEGTGKFMIPVKNYRITSRYGQRWGRLHSGIDFIGNKNILASDSGVVEFVGNRTGTGKTIIINHQNGYKTLYGHLNSYNVSKGDKVEKGDKIGIMGNTGNSTGTHLHFEIHKKGTPQNPLKYL</sequence>
<dbReference type="InterPro" id="IPR011055">
    <property type="entry name" value="Dup_hybrid_motif"/>
</dbReference>
<dbReference type="PANTHER" id="PTHR21666">
    <property type="entry name" value="PEPTIDASE-RELATED"/>
    <property type="match status" value="1"/>
</dbReference>
<dbReference type="EMBL" id="QXQA01000008">
    <property type="protein sequence ID" value="RIX52012.1"/>
    <property type="molecule type" value="Genomic_DNA"/>
</dbReference>
<evidence type="ECO:0000313" key="5">
    <source>
        <dbReference type="EMBL" id="RIX52012.1"/>
    </source>
</evidence>
<evidence type="ECO:0000313" key="6">
    <source>
        <dbReference type="Proteomes" id="UP000266482"/>
    </source>
</evidence>
<accession>A0A3A1UXV9</accession>
<dbReference type="Gene3D" id="2.20.230.10">
    <property type="entry name" value="Resuscitation-promoting factor rpfb"/>
    <property type="match status" value="1"/>
</dbReference>
<keyword evidence="1" id="KW-0732">Signal</keyword>
<dbReference type="Gene3D" id="2.70.70.10">
    <property type="entry name" value="Glucose Permease (Domain IIA)"/>
    <property type="match status" value="1"/>
</dbReference>
<keyword evidence="2" id="KW-0812">Transmembrane</keyword>
<comment type="caution">
    <text evidence="5">The sequence shown here is derived from an EMBL/GenBank/DDBJ whole genome shotgun (WGS) entry which is preliminary data.</text>
</comment>
<feature type="domain" description="G5" evidence="3">
    <location>
        <begin position="325"/>
        <end position="405"/>
    </location>
</feature>
<dbReference type="InterPro" id="IPR050570">
    <property type="entry name" value="Cell_wall_metabolism_enzyme"/>
</dbReference>
<dbReference type="Proteomes" id="UP000266482">
    <property type="component" value="Unassembled WGS sequence"/>
</dbReference>
<proteinExistence type="predicted"/>
<evidence type="ECO:0000256" key="1">
    <source>
        <dbReference type="ARBA" id="ARBA00022729"/>
    </source>
</evidence>
<dbReference type="SUPFAM" id="SSF54106">
    <property type="entry name" value="LysM domain"/>
    <property type="match status" value="1"/>
</dbReference>
<dbReference type="OrthoDB" id="9805799at2"/>
<keyword evidence="2" id="KW-1133">Transmembrane helix</keyword>
<dbReference type="SMART" id="SM01208">
    <property type="entry name" value="G5"/>
    <property type="match status" value="1"/>
</dbReference>
<keyword evidence="6" id="KW-1185">Reference proteome</keyword>
<dbReference type="CDD" id="cd12797">
    <property type="entry name" value="M23_peptidase"/>
    <property type="match status" value="1"/>
</dbReference>
<name>A0A3A1UXV9_9BACL</name>
<dbReference type="InterPro" id="IPR016047">
    <property type="entry name" value="M23ase_b-sheet_dom"/>
</dbReference>
<dbReference type="CDD" id="cd00118">
    <property type="entry name" value="LysM"/>
    <property type="match status" value="1"/>
</dbReference>
<evidence type="ECO:0000256" key="2">
    <source>
        <dbReference type="SAM" id="Phobius"/>
    </source>
</evidence>
<dbReference type="SUPFAM" id="SSF51261">
    <property type="entry name" value="Duplicated hybrid motif"/>
    <property type="match status" value="1"/>
</dbReference>
<dbReference type="Pfam" id="PF01551">
    <property type="entry name" value="Peptidase_M23"/>
    <property type="match status" value="1"/>
</dbReference>
<dbReference type="InterPro" id="IPR018392">
    <property type="entry name" value="LysM"/>
</dbReference>
<dbReference type="Gene3D" id="3.10.350.10">
    <property type="entry name" value="LysM domain"/>
    <property type="match status" value="1"/>
</dbReference>
<dbReference type="AlphaFoldDB" id="A0A3A1UXV9"/>
<dbReference type="Pfam" id="PF07501">
    <property type="entry name" value="G5"/>
    <property type="match status" value="1"/>
</dbReference>
<organism evidence="5 6">
    <name type="scientific">Paenibacillus nanensis</name>
    <dbReference type="NCBI Taxonomy" id="393251"/>
    <lineage>
        <taxon>Bacteria</taxon>
        <taxon>Bacillati</taxon>
        <taxon>Bacillota</taxon>
        <taxon>Bacilli</taxon>
        <taxon>Bacillales</taxon>
        <taxon>Paenibacillaceae</taxon>
        <taxon>Paenibacillus</taxon>
    </lineage>
</organism>
<evidence type="ECO:0000259" key="3">
    <source>
        <dbReference type="PROSITE" id="PS51109"/>
    </source>
</evidence>
<dbReference type="PANTHER" id="PTHR21666:SF289">
    <property type="entry name" value="L-ALA--D-GLU ENDOPEPTIDASE"/>
    <property type="match status" value="1"/>
</dbReference>
<dbReference type="Pfam" id="PF01476">
    <property type="entry name" value="LysM"/>
    <property type="match status" value="1"/>
</dbReference>
<dbReference type="InterPro" id="IPR036779">
    <property type="entry name" value="LysM_dom_sf"/>
</dbReference>
<dbReference type="PROSITE" id="PS51109">
    <property type="entry name" value="G5"/>
    <property type="match status" value="1"/>
</dbReference>
<evidence type="ECO:0000259" key="4">
    <source>
        <dbReference type="PROSITE" id="PS51782"/>
    </source>
</evidence>
<dbReference type="SMART" id="SM00257">
    <property type="entry name" value="LysM"/>
    <property type="match status" value="1"/>
</dbReference>
<feature type="domain" description="LysM" evidence="4">
    <location>
        <begin position="274"/>
        <end position="318"/>
    </location>
</feature>
<dbReference type="GO" id="GO:0004222">
    <property type="term" value="F:metalloendopeptidase activity"/>
    <property type="evidence" value="ECO:0007669"/>
    <property type="project" value="TreeGrafter"/>
</dbReference>
<dbReference type="PROSITE" id="PS51782">
    <property type="entry name" value="LYSM"/>
    <property type="match status" value="1"/>
</dbReference>
<feature type="transmembrane region" description="Helical" evidence="2">
    <location>
        <begin position="53"/>
        <end position="73"/>
    </location>
</feature>
<gene>
    <name evidence="5" type="ORF">D3P08_13600</name>
</gene>